<feature type="compositionally biased region" description="Low complexity" evidence="1">
    <location>
        <begin position="22"/>
        <end position="39"/>
    </location>
</feature>
<dbReference type="EMBL" id="CP118380">
    <property type="protein sequence ID" value="WFD44882.1"/>
    <property type="molecule type" value="Genomic_DNA"/>
</dbReference>
<feature type="compositionally biased region" description="Low complexity" evidence="1">
    <location>
        <begin position="255"/>
        <end position="264"/>
    </location>
</feature>
<organism evidence="3 4">
    <name type="scientific">Malassezia psittaci</name>
    <dbReference type="NCBI Taxonomy" id="1821823"/>
    <lineage>
        <taxon>Eukaryota</taxon>
        <taxon>Fungi</taxon>
        <taxon>Dikarya</taxon>
        <taxon>Basidiomycota</taxon>
        <taxon>Ustilaginomycotina</taxon>
        <taxon>Malasseziomycetes</taxon>
        <taxon>Malasseziales</taxon>
        <taxon>Malasseziaceae</taxon>
        <taxon>Malassezia</taxon>
    </lineage>
</organism>
<gene>
    <name evidence="3" type="ORF">MPSI1_003554</name>
</gene>
<feature type="compositionally biased region" description="Polar residues" evidence="1">
    <location>
        <begin position="46"/>
        <end position="57"/>
    </location>
</feature>
<feature type="domain" description="DNA replication checkpoint mediator MRC1" evidence="2">
    <location>
        <begin position="877"/>
        <end position="1034"/>
    </location>
</feature>
<feature type="compositionally biased region" description="Basic and acidic residues" evidence="1">
    <location>
        <begin position="205"/>
        <end position="236"/>
    </location>
</feature>
<feature type="compositionally biased region" description="Basic and acidic residues" evidence="1">
    <location>
        <begin position="1070"/>
        <end position="1081"/>
    </location>
</feature>
<protein>
    <recommendedName>
        <fullName evidence="2">DNA replication checkpoint mediator MRC1 domain-containing protein</fullName>
    </recommendedName>
</protein>
<feature type="compositionally biased region" description="Polar residues" evidence="1">
    <location>
        <begin position="161"/>
        <end position="180"/>
    </location>
</feature>
<feature type="region of interest" description="Disordered" evidence="1">
    <location>
        <begin position="350"/>
        <end position="376"/>
    </location>
</feature>
<feature type="region of interest" description="Disordered" evidence="1">
    <location>
        <begin position="656"/>
        <end position="981"/>
    </location>
</feature>
<dbReference type="Proteomes" id="UP001214628">
    <property type="component" value="Chromosome 6"/>
</dbReference>
<feature type="region of interest" description="Disordered" evidence="1">
    <location>
        <begin position="595"/>
        <end position="628"/>
    </location>
</feature>
<evidence type="ECO:0000256" key="1">
    <source>
        <dbReference type="SAM" id="MobiDB-lite"/>
    </source>
</evidence>
<feature type="region of interest" description="Disordered" evidence="1">
    <location>
        <begin position="1070"/>
        <end position="1100"/>
    </location>
</feature>
<feature type="compositionally biased region" description="Acidic residues" evidence="1">
    <location>
        <begin position="559"/>
        <end position="571"/>
    </location>
</feature>
<feature type="compositionally biased region" description="Basic and acidic residues" evidence="1">
    <location>
        <begin position="732"/>
        <end position="744"/>
    </location>
</feature>
<feature type="compositionally biased region" description="Polar residues" evidence="1">
    <location>
        <begin position="406"/>
        <end position="425"/>
    </location>
</feature>
<feature type="compositionally biased region" description="Basic and acidic residues" evidence="1">
    <location>
        <begin position="115"/>
        <end position="133"/>
    </location>
</feature>
<feature type="compositionally biased region" description="Polar residues" evidence="1">
    <location>
        <begin position="793"/>
        <end position="802"/>
    </location>
</feature>
<dbReference type="Pfam" id="PF09444">
    <property type="entry name" value="MRC1"/>
    <property type="match status" value="1"/>
</dbReference>
<feature type="compositionally biased region" description="Polar residues" evidence="1">
    <location>
        <begin position="265"/>
        <end position="278"/>
    </location>
</feature>
<proteinExistence type="predicted"/>
<feature type="region of interest" description="Disordered" evidence="1">
    <location>
        <begin position="1"/>
        <end position="338"/>
    </location>
</feature>
<name>A0AAF0FCK8_9BASI</name>
<evidence type="ECO:0000259" key="2">
    <source>
        <dbReference type="Pfam" id="PF09444"/>
    </source>
</evidence>
<feature type="compositionally biased region" description="Basic and acidic residues" evidence="1">
    <location>
        <begin position="279"/>
        <end position="293"/>
    </location>
</feature>
<sequence>MAPLVYTSRRARSPDQHVAADSTPSSSPSFRMRSSPSVRGVGFFQADTSNDTSFASTSDKHIPRHPSPELETDLEESDSDTSKPARTFVAGRMQKRVQSPTPLFFPDSDQDEDAERANDQRTSRMDRLRDLAKTRVTRLPSVRSPSPTSDASHKSHKQKPTPITQSSPGKATKPSFQEAISSDSSSSSELELDIPSKKAHTKGLSRKEQREMHSVSARLRREQRACLHRAEPKRYQLSELLSTIQHGGARKEPQSSSDPVESSSTTAPRSTPEPTLQRSDNDGWHDPNQDRVQRKWAMLRAHQSPVHNESEDEVEVIALTSDAKQNPTQKLFRPPPKDMDRAEMDHHLIKLGSGPRTPRAQRIPSSDYRSPNASSPMALPVPASELSASAHAFALAAHKVAGTLPVSSPSRTIQPDHSNEISNQAPKFGPHHLPVVMDLAQLNETLLYKSYEQNAKLAAKRTVEQKPNKITEPQAESPHEQHKLHTYSRKRQEAEQSDVSDGSWHESSDEEDRMSDDESVASSASSGKDQPSVNKKTISALDVNMPVPIQKDTVLANEVTDDEPNPFDEDSANSHSSVSVVQNRGDLDVDLSRFFEPTQVASPGRIASPPTTTSPESRQLDASHRTDSNTSVLAQFFESTQDQYSRSESLDLFANQRRDGPVGGMTQFFEPTPSDSATHHNSEVQPTRSQEAMPPPTHVTSHDGFAALRKQQQEDAHTLGSPQVLPSLDASWVDRTEPLNRESASENELMYINQDGFFTQTKPADDAPSPIPNADNLLHSQSSSHRIPREDSPSPTERSASSAFPAIADRFQNQSPGSDRVASNGDHPEDTDDDQQELTEDLEIDAEEHRETHAHWAKILGNSNARNKHKNKSSSKSRATSAFVFGEAEESDEDQPHRDEHGGLAGVFSDHGSDSEEEENSDDDADLESLLDDDQDENQDEQDEAALERYQQHREEDDAAMQALHERATKGMLKSRRRRLDDPLADLLDEDAEEEELRRKLHAPSFRQAKRRKIDQDGLQALAQREDSRAFLQTYSETYTKEETERYAFLNEASSDEGERVTAHDLRAEIRNRTRHQETHQDSASSDEEQDTVLNKLKPRRIVTASRKQLDEEDSEQSRLLFQTSQVDLAKLPREAQEKRDRLLREYSHEPNWRQARGGRDGIDRRRTGKTKRNSVPSLHPKPLAPTHSAPSVLVRNILRRDAQFSRSNP</sequence>
<dbReference type="AlphaFoldDB" id="A0AAF0FCK8"/>
<feature type="region of interest" description="Disordered" evidence="1">
    <location>
        <begin position="406"/>
        <end position="427"/>
    </location>
</feature>
<reference evidence="3" key="1">
    <citation type="submission" date="2023-02" db="EMBL/GenBank/DDBJ databases">
        <title>Mating type loci evolution in Malassezia.</title>
        <authorList>
            <person name="Coelho M.A."/>
        </authorList>
    </citation>
    <scope>NUCLEOTIDE SEQUENCE</scope>
    <source>
        <strain evidence="3">CBS 14136</strain>
    </source>
</reference>
<feature type="compositionally biased region" description="Basic and acidic residues" evidence="1">
    <location>
        <begin position="618"/>
        <end position="627"/>
    </location>
</feature>
<feature type="compositionally biased region" description="Acidic residues" evidence="1">
    <location>
        <begin position="508"/>
        <end position="519"/>
    </location>
</feature>
<feature type="compositionally biased region" description="Basic and acidic residues" evidence="1">
    <location>
        <begin position="1146"/>
        <end position="1166"/>
    </location>
</feature>
<feature type="compositionally biased region" description="Acidic residues" evidence="1">
    <location>
        <begin position="829"/>
        <end position="846"/>
    </location>
</feature>
<feature type="region of interest" description="Disordered" evidence="1">
    <location>
        <begin position="1146"/>
        <end position="1195"/>
    </location>
</feature>
<feature type="compositionally biased region" description="Acidic residues" evidence="1">
    <location>
        <begin position="70"/>
        <end position="79"/>
    </location>
</feature>
<feature type="compositionally biased region" description="Basic residues" evidence="1">
    <location>
        <begin position="866"/>
        <end position="875"/>
    </location>
</feature>
<feature type="compositionally biased region" description="Basic and acidic residues" evidence="1">
    <location>
        <begin position="946"/>
        <end position="956"/>
    </location>
</feature>
<dbReference type="InterPro" id="IPR018564">
    <property type="entry name" value="Repl_chkpnt_MRC1_dom"/>
</dbReference>
<feature type="compositionally biased region" description="Polar residues" evidence="1">
    <location>
        <begin position="363"/>
        <end position="375"/>
    </location>
</feature>
<evidence type="ECO:0000313" key="4">
    <source>
        <dbReference type="Proteomes" id="UP001214628"/>
    </source>
</evidence>
<feature type="compositionally biased region" description="Acidic residues" evidence="1">
    <location>
        <begin position="915"/>
        <end position="945"/>
    </location>
</feature>
<accession>A0AAF0FCK8</accession>
<feature type="compositionally biased region" description="Polar residues" evidence="1">
    <location>
        <begin position="527"/>
        <end position="537"/>
    </location>
</feature>
<feature type="region of interest" description="Disordered" evidence="1">
    <location>
        <begin position="459"/>
        <end position="581"/>
    </location>
</feature>
<keyword evidence="4" id="KW-1185">Reference proteome</keyword>
<evidence type="ECO:0000313" key="3">
    <source>
        <dbReference type="EMBL" id="WFD44882.1"/>
    </source>
</evidence>